<feature type="transmembrane region" description="Helical" evidence="1">
    <location>
        <begin position="15"/>
        <end position="33"/>
    </location>
</feature>
<evidence type="ECO:0000313" key="3">
    <source>
        <dbReference type="EMBL" id="GMT22231.1"/>
    </source>
</evidence>
<keyword evidence="1" id="KW-1133">Transmembrane helix</keyword>
<sequence length="229" mass="25817">LLCHRRLQLIGDVSYSLYLIHWPIVCMLMQFGIDSALVKLAAMLFAVGLSIMCHFTYEKWYLTLSASATFALVGLLYALSGMMIIGPSTFRLGAPATTVKFNQTAALFEWEAVMKQNITRHESDKINAEFEAHNSASLRFPNCKRKFGGNPFGFCDLKKGNGSIHFLLMGNSYVANFAGMLLEHLQPYYGKIQARSVSECEPLVDTKDRYCPNALPAHKKFEEDVERER</sequence>
<dbReference type="AlphaFoldDB" id="A0AAV5VRL9"/>
<dbReference type="GO" id="GO:0000271">
    <property type="term" value="P:polysaccharide biosynthetic process"/>
    <property type="evidence" value="ECO:0007669"/>
    <property type="project" value="TreeGrafter"/>
</dbReference>
<comment type="caution">
    <text evidence="3">The sequence shown here is derived from an EMBL/GenBank/DDBJ whole genome shotgun (WGS) entry which is preliminary data.</text>
</comment>
<accession>A0AAV5VRL9</accession>
<keyword evidence="1" id="KW-0472">Membrane</keyword>
<dbReference type="InterPro" id="IPR050879">
    <property type="entry name" value="Acyltransferase_3"/>
</dbReference>
<evidence type="ECO:0000256" key="1">
    <source>
        <dbReference type="SAM" id="Phobius"/>
    </source>
</evidence>
<organism evidence="3 4">
    <name type="scientific">Pristionchus fissidentatus</name>
    <dbReference type="NCBI Taxonomy" id="1538716"/>
    <lineage>
        <taxon>Eukaryota</taxon>
        <taxon>Metazoa</taxon>
        <taxon>Ecdysozoa</taxon>
        <taxon>Nematoda</taxon>
        <taxon>Chromadorea</taxon>
        <taxon>Rhabditida</taxon>
        <taxon>Rhabditina</taxon>
        <taxon>Diplogasteromorpha</taxon>
        <taxon>Diplogasteroidea</taxon>
        <taxon>Neodiplogasteridae</taxon>
        <taxon>Pristionchus</taxon>
    </lineage>
</organism>
<protein>
    <recommendedName>
        <fullName evidence="2">SGNH domain-containing protein</fullName>
    </recommendedName>
</protein>
<feature type="non-terminal residue" evidence="3">
    <location>
        <position position="1"/>
    </location>
</feature>
<evidence type="ECO:0000259" key="2">
    <source>
        <dbReference type="Pfam" id="PF19040"/>
    </source>
</evidence>
<feature type="domain" description="SGNH" evidence="2">
    <location>
        <begin position="146"/>
        <end position="215"/>
    </location>
</feature>
<feature type="transmembrane region" description="Helical" evidence="1">
    <location>
        <begin position="40"/>
        <end position="57"/>
    </location>
</feature>
<dbReference type="InterPro" id="IPR043968">
    <property type="entry name" value="SGNH"/>
</dbReference>
<reference evidence="3" key="1">
    <citation type="submission" date="2023-10" db="EMBL/GenBank/DDBJ databases">
        <title>Genome assembly of Pristionchus species.</title>
        <authorList>
            <person name="Yoshida K."/>
            <person name="Sommer R.J."/>
        </authorList>
    </citation>
    <scope>NUCLEOTIDE SEQUENCE</scope>
    <source>
        <strain evidence="3">RS5133</strain>
    </source>
</reference>
<keyword evidence="4" id="KW-1185">Reference proteome</keyword>
<gene>
    <name evidence="3" type="ORF">PFISCL1PPCAC_13528</name>
</gene>
<dbReference type="EMBL" id="BTSY01000004">
    <property type="protein sequence ID" value="GMT22231.1"/>
    <property type="molecule type" value="Genomic_DNA"/>
</dbReference>
<dbReference type="Proteomes" id="UP001432322">
    <property type="component" value="Unassembled WGS sequence"/>
</dbReference>
<keyword evidence="1" id="KW-0812">Transmembrane</keyword>
<name>A0AAV5VRL9_9BILA</name>
<dbReference type="GO" id="GO:0016020">
    <property type="term" value="C:membrane"/>
    <property type="evidence" value="ECO:0007669"/>
    <property type="project" value="TreeGrafter"/>
</dbReference>
<proteinExistence type="predicted"/>
<dbReference type="Pfam" id="PF19040">
    <property type="entry name" value="SGNH"/>
    <property type="match status" value="1"/>
</dbReference>
<dbReference type="PANTHER" id="PTHR23028:SF127">
    <property type="entry name" value="ACYL_TRANSF_3 DOMAIN-CONTAINING PROTEIN-RELATED"/>
    <property type="match status" value="1"/>
</dbReference>
<evidence type="ECO:0000313" key="4">
    <source>
        <dbReference type="Proteomes" id="UP001432322"/>
    </source>
</evidence>
<dbReference type="PANTHER" id="PTHR23028">
    <property type="entry name" value="ACETYLTRANSFERASE"/>
    <property type="match status" value="1"/>
</dbReference>
<feature type="non-terminal residue" evidence="3">
    <location>
        <position position="229"/>
    </location>
</feature>
<feature type="transmembrane region" description="Helical" evidence="1">
    <location>
        <begin position="63"/>
        <end position="85"/>
    </location>
</feature>